<dbReference type="PROSITE" id="PS00444">
    <property type="entry name" value="POLYPRENYL_SYNTHASE_2"/>
    <property type="match status" value="1"/>
</dbReference>
<dbReference type="AlphaFoldDB" id="A0A380S6J1"/>
<keyword evidence="3 6" id="KW-0808">Transferase</keyword>
<evidence type="ECO:0000313" key="7">
    <source>
        <dbReference type="EMBL" id="SUQ24121.1"/>
    </source>
</evidence>
<dbReference type="RefSeq" id="WP_088661041.1">
    <property type="nucleotide sequence ID" value="NZ_UHJL01000002.1"/>
</dbReference>
<dbReference type="SUPFAM" id="SSF48576">
    <property type="entry name" value="Terpenoid synthases"/>
    <property type="match status" value="1"/>
</dbReference>
<dbReference type="EMBL" id="UHJL01000002">
    <property type="protein sequence ID" value="SUQ24121.1"/>
    <property type="molecule type" value="Genomic_DNA"/>
</dbReference>
<evidence type="ECO:0000256" key="5">
    <source>
        <dbReference type="ARBA" id="ARBA00022842"/>
    </source>
</evidence>
<dbReference type="InterPro" id="IPR000092">
    <property type="entry name" value="Polyprenyl_synt"/>
</dbReference>
<dbReference type="PANTHER" id="PTHR12001:SF69">
    <property type="entry name" value="ALL TRANS-POLYPRENYL-DIPHOSPHATE SYNTHASE PDSS1"/>
    <property type="match status" value="1"/>
</dbReference>
<dbReference type="Gene3D" id="1.10.600.10">
    <property type="entry name" value="Farnesyl Diphosphate Synthase"/>
    <property type="match status" value="1"/>
</dbReference>
<evidence type="ECO:0000256" key="1">
    <source>
        <dbReference type="ARBA" id="ARBA00001946"/>
    </source>
</evidence>
<dbReference type="InterPro" id="IPR033749">
    <property type="entry name" value="Polyprenyl_synt_CS"/>
</dbReference>
<evidence type="ECO:0000256" key="3">
    <source>
        <dbReference type="ARBA" id="ARBA00022679"/>
    </source>
</evidence>
<comment type="cofactor">
    <cofactor evidence="1">
        <name>Mg(2+)</name>
        <dbReference type="ChEBI" id="CHEBI:18420"/>
    </cofactor>
</comment>
<sequence>MSPTKADFKAVLSQARDLVKQELDLTEQVIMQVAKNAPAGISDRLVTLFSRKGKRIRSTLLCLLANCGTQKPDIDRVAHACAAVELLHLASLVHDDIIDGTDVRRGQKTAHREWGTQVAVLIGDYVLSQSMRCVINEEARNVPLIISDAADKLIIGEILELDHCGDMGLSRKAYNEIIDGKTAALIDAAARLGGIMAGFDQPMVDECAKMGTHFGIAFQIIDDLLDYGYGSVNMDKAKFTDLSNGLITLPLLYYFEDCTAEERREMEGFIAKASEEGIPEKIQDRLMARKSFAKAKAEAQEHLEQALAIADKFPKSNFTEEITAMFASMSDRGN</sequence>
<dbReference type="InterPro" id="IPR008949">
    <property type="entry name" value="Isoprenoid_synthase_dom_sf"/>
</dbReference>
<dbReference type="PROSITE" id="PS00723">
    <property type="entry name" value="POLYPRENYL_SYNTHASE_1"/>
    <property type="match status" value="1"/>
</dbReference>
<evidence type="ECO:0000256" key="4">
    <source>
        <dbReference type="ARBA" id="ARBA00022723"/>
    </source>
</evidence>
<dbReference type="PANTHER" id="PTHR12001">
    <property type="entry name" value="GERANYLGERANYL PYROPHOSPHATE SYNTHASE"/>
    <property type="match status" value="1"/>
</dbReference>
<dbReference type="Pfam" id="PF00348">
    <property type="entry name" value="polyprenyl_synt"/>
    <property type="match status" value="1"/>
</dbReference>
<gene>
    <name evidence="7" type="ORF">SAMN05661053_1514</name>
</gene>
<accession>A0A380S6J1</accession>
<evidence type="ECO:0000313" key="8">
    <source>
        <dbReference type="Proteomes" id="UP000255423"/>
    </source>
</evidence>
<proteinExistence type="inferred from homology"/>
<dbReference type="GO" id="GO:0004659">
    <property type="term" value="F:prenyltransferase activity"/>
    <property type="evidence" value="ECO:0007669"/>
    <property type="project" value="InterPro"/>
</dbReference>
<evidence type="ECO:0000256" key="6">
    <source>
        <dbReference type="RuleBase" id="RU004466"/>
    </source>
</evidence>
<dbReference type="Proteomes" id="UP000255423">
    <property type="component" value="Unassembled WGS sequence"/>
</dbReference>
<organism evidence="7 8">
    <name type="scientific">Fibrobacter succinogenes</name>
    <name type="common">Bacteroides succinogenes</name>
    <dbReference type="NCBI Taxonomy" id="833"/>
    <lineage>
        <taxon>Bacteria</taxon>
        <taxon>Pseudomonadati</taxon>
        <taxon>Fibrobacterota</taxon>
        <taxon>Fibrobacteria</taxon>
        <taxon>Fibrobacterales</taxon>
        <taxon>Fibrobacteraceae</taxon>
        <taxon>Fibrobacter</taxon>
    </lineage>
</organism>
<reference evidence="7 8" key="1">
    <citation type="submission" date="2017-08" db="EMBL/GenBank/DDBJ databases">
        <authorList>
            <person name="de Groot N.N."/>
        </authorList>
    </citation>
    <scope>NUCLEOTIDE SEQUENCE [LARGE SCALE GENOMIC DNA]</scope>
    <source>
        <strain evidence="7 8">HM2</strain>
    </source>
</reference>
<dbReference type="SFLD" id="SFLDS00005">
    <property type="entry name" value="Isoprenoid_Synthase_Type_I"/>
    <property type="match status" value="1"/>
</dbReference>
<dbReference type="CDD" id="cd00685">
    <property type="entry name" value="Trans_IPPS_HT"/>
    <property type="match status" value="1"/>
</dbReference>
<evidence type="ECO:0000256" key="2">
    <source>
        <dbReference type="ARBA" id="ARBA00006706"/>
    </source>
</evidence>
<keyword evidence="4" id="KW-0479">Metal-binding</keyword>
<comment type="similarity">
    <text evidence="2 6">Belongs to the FPP/GGPP synthase family.</text>
</comment>
<protein>
    <submittedName>
        <fullName evidence="7">Octaprenyl-diphosphate synthase</fullName>
    </submittedName>
</protein>
<dbReference type="GO" id="GO:0046872">
    <property type="term" value="F:metal ion binding"/>
    <property type="evidence" value="ECO:0007669"/>
    <property type="project" value="UniProtKB-KW"/>
</dbReference>
<dbReference type="GO" id="GO:0008299">
    <property type="term" value="P:isoprenoid biosynthetic process"/>
    <property type="evidence" value="ECO:0007669"/>
    <property type="project" value="InterPro"/>
</dbReference>
<keyword evidence="5" id="KW-0460">Magnesium</keyword>
<name>A0A380S6J1_FIBSU</name>